<name>A0A9D1SWB6_9FIRM</name>
<dbReference type="PANTHER" id="PTHR42951:SF22">
    <property type="entry name" value="METALLO BETA-LACTAMASE SUPERFAMILY LIPOPROTEIN"/>
    <property type="match status" value="1"/>
</dbReference>
<dbReference type="SMART" id="SM00849">
    <property type="entry name" value="Lactamase_B"/>
    <property type="match status" value="1"/>
</dbReference>
<comment type="caution">
    <text evidence="2">The sequence shown here is derived from an EMBL/GenBank/DDBJ whole genome shotgun (WGS) entry which is preliminary data.</text>
</comment>
<feature type="domain" description="Metallo-beta-lactamase" evidence="1">
    <location>
        <begin position="19"/>
        <end position="210"/>
    </location>
</feature>
<dbReference type="InterPro" id="IPR050855">
    <property type="entry name" value="NDM-1-like"/>
</dbReference>
<dbReference type="SUPFAM" id="SSF56281">
    <property type="entry name" value="Metallo-hydrolase/oxidoreductase"/>
    <property type="match status" value="1"/>
</dbReference>
<reference evidence="2" key="2">
    <citation type="journal article" date="2021" name="PeerJ">
        <title>Extensive microbial diversity within the chicken gut microbiome revealed by metagenomics and culture.</title>
        <authorList>
            <person name="Gilroy R."/>
            <person name="Ravi A."/>
            <person name="Getino M."/>
            <person name="Pursley I."/>
            <person name="Horton D.L."/>
            <person name="Alikhan N.F."/>
            <person name="Baker D."/>
            <person name="Gharbi K."/>
            <person name="Hall N."/>
            <person name="Watson M."/>
            <person name="Adriaenssens E.M."/>
            <person name="Foster-Nyarko E."/>
            <person name="Jarju S."/>
            <person name="Secka A."/>
            <person name="Antonio M."/>
            <person name="Oren A."/>
            <person name="Chaudhuri R.R."/>
            <person name="La Ragione R."/>
            <person name="Hildebrand F."/>
            <person name="Pallen M.J."/>
        </authorList>
    </citation>
    <scope>NUCLEOTIDE SEQUENCE</scope>
    <source>
        <strain evidence="2">10406</strain>
    </source>
</reference>
<dbReference type="InterPro" id="IPR001279">
    <property type="entry name" value="Metallo-B-lactamas"/>
</dbReference>
<evidence type="ECO:0000313" key="2">
    <source>
        <dbReference type="EMBL" id="HIU98465.1"/>
    </source>
</evidence>
<dbReference type="AlphaFoldDB" id="A0A9D1SWB6"/>
<gene>
    <name evidence="2" type="ORF">IAC73_01305</name>
</gene>
<evidence type="ECO:0000313" key="3">
    <source>
        <dbReference type="Proteomes" id="UP000886857"/>
    </source>
</evidence>
<accession>A0A9D1SWB6</accession>
<organism evidence="2 3">
    <name type="scientific">Candidatus Limadaptatus stercoripullorum</name>
    <dbReference type="NCBI Taxonomy" id="2840846"/>
    <lineage>
        <taxon>Bacteria</taxon>
        <taxon>Bacillati</taxon>
        <taxon>Bacillota</taxon>
        <taxon>Clostridia</taxon>
        <taxon>Eubacteriales</taxon>
        <taxon>Candidatus Limadaptatus</taxon>
    </lineage>
</organism>
<reference evidence="2" key="1">
    <citation type="submission" date="2020-10" db="EMBL/GenBank/DDBJ databases">
        <authorList>
            <person name="Gilroy R."/>
        </authorList>
    </citation>
    <scope>NUCLEOTIDE SEQUENCE</scope>
    <source>
        <strain evidence="2">10406</strain>
    </source>
</reference>
<dbReference type="InterPro" id="IPR036866">
    <property type="entry name" value="RibonucZ/Hydroxyglut_hydro"/>
</dbReference>
<dbReference type="EMBL" id="DVOE01000015">
    <property type="protein sequence ID" value="HIU98465.1"/>
    <property type="molecule type" value="Genomic_DNA"/>
</dbReference>
<dbReference type="PANTHER" id="PTHR42951">
    <property type="entry name" value="METALLO-BETA-LACTAMASE DOMAIN-CONTAINING"/>
    <property type="match status" value="1"/>
</dbReference>
<protein>
    <submittedName>
        <fullName evidence="2">MBL fold metallo-hydrolase</fullName>
    </submittedName>
</protein>
<dbReference type="Proteomes" id="UP000886857">
    <property type="component" value="Unassembled WGS sequence"/>
</dbReference>
<evidence type="ECO:0000259" key="1">
    <source>
        <dbReference type="SMART" id="SM00849"/>
    </source>
</evidence>
<dbReference type="Pfam" id="PF00753">
    <property type="entry name" value="Lactamase_B"/>
    <property type="match status" value="2"/>
</dbReference>
<dbReference type="Gene3D" id="3.60.15.10">
    <property type="entry name" value="Ribonuclease Z/Hydroxyacylglutathione hydrolase-like"/>
    <property type="match status" value="1"/>
</dbReference>
<sequence length="279" mass="29900">MPKIKKIEPGIYRITEKLGVGCYLVIGSERALLIDTGYGKVDLKKTVSGLTSLPVTVVNTHLHPDHSGGNKFFGAAMVGEADLPARAGVPSNALLQGVAEATVLKHPLLKRPAKWFSSLMHLDADEAEYSPLPDAIDLGGRTVRVLPCPGHTAGSVLLVDDKSRLMFAGDAINAALWLFTCPESTTGGYAATIASLLPEIESCRAICVAHSGKPLPPSFARVFKEVLENIKAEDCRPLPVEGTPEPLLIYRKKTEGYSFGIFLFGSQIKQKAADSPSEH</sequence>
<proteinExistence type="predicted"/>